<dbReference type="PANTHER" id="PTHR23253">
    <property type="entry name" value="EUKARYOTIC TRANSLATION INITIATION FACTOR 4 GAMMA"/>
    <property type="match status" value="1"/>
</dbReference>
<keyword evidence="3" id="KW-1185">Reference proteome</keyword>
<name>A0A8B8FST3_9HEMI</name>
<gene>
    <name evidence="4" type="primary">LOC112686100</name>
</gene>
<accession>A0A8B8FST3</accession>
<feature type="compositionally biased region" description="Basic and acidic residues" evidence="1">
    <location>
        <begin position="688"/>
        <end position="700"/>
    </location>
</feature>
<organism evidence="3 4">
    <name type="scientific">Sipha flava</name>
    <name type="common">yellow sugarcane aphid</name>
    <dbReference type="NCBI Taxonomy" id="143950"/>
    <lineage>
        <taxon>Eukaryota</taxon>
        <taxon>Metazoa</taxon>
        <taxon>Ecdysozoa</taxon>
        <taxon>Arthropoda</taxon>
        <taxon>Hexapoda</taxon>
        <taxon>Insecta</taxon>
        <taxon>Pterygota</taxon>
        <taxon>Neoptera</taxon>
        <taxon>Paraneoptera</taxon>
        <taxon>Hemiptera</taxon>
        <taxon>Sternorrhyncha</taxon>
        <taxon>Aphidomorpha</taxon>
        <taxon>Aphidoidea</taxon>
        <taxon>Aphididae</taxon>
        <taxon>Sipha</taxon>
    </lineage>
</organism>
<evidence type="ECO:0000256" key="1">
    <source>
        <dbReference type="SAM" id="MobiDB-lite"/>
    </source>
</evidence>
<dbReference type="SMART" id="SM00543">
    <property type="entry name" value="MIF4G"/>
    <property type="match status" value="2"/>
</dbReference>
<feature type="region of interest" description="Disordered" evidence="1">
    <location>
        <begin position="32"/>
        <end position="52"/>
    </location>
</feature>
<dbReference type="GO" id="GO:0003729">
    <property type="term" value="F:mRNA binding"/>
    <property type="evidence" value="ECO:0007669"/>
    <property type="project" value="TreeGrafter"/>
</dbReference>
<feature type="domain" description="MIF4G" evidence="2">
    <location>
        <begin position="103"/>
        <end position="326"/>
    </location>
</feature>
<dbReference type="AlphaFoldDB" id="A0A8B8FST3"/>
<evidence type="ECO:0000313" key="3">
    <source>
        <dbReference type="Proteomes" id="UP000694846"/>
    </source>
</evidence>
<feature type="compositionally biased region" description="Polar residues" evidence="1">
    <location>
        <begin position="33"/>
        <end position="52"/>
    </location>
</feature>
<dbReference type="GeneID" id="112686100"/>
<evidence type="ECO:0000259" key="2">
    <source>
        <dbReference type="SMART" id="SM00543"/>
    </source>
</evidence>
<dbReference type="OrthoDB" id="514777at2759"/>
<dbReference type="InterPro" id="IPR016024">
    <property type="entry name" value="ARM-type_fold"/>
</dbReference>
<sequence length="912" mass="104136">MGTDDNIHQRPLYGRRAMYSEQSSFPEAFGQRSAYQTGRPTNMPSANNANRNAAKTSWRVVNYSLSKNDDVKLKTCENAWAPPCIKRKIASDSTDDNSTEEIQKKFMSILNKISPENMTQLAESITTLPLDTDEQLKTVIDLLFQKAIVEPNFTPQYAYICTALEDRKVKSEKKAAKTSFKKLLTKCCRNRFEIMYVHEQNMVKTLEEISRCNDQEVKNQLQSAYDQDELVHRKKSVGNCRFMCELFKVKILSNGTLEACIDHLLKSPNEESLECVCNILKHAGSTLNTKVVFGKLKEYTSSEYKTKISTRIRFMILNIIELKDNNWVPRNARTKPAICTNKVLTNVKKPEYKPSTYVQYKPAEFPMRFAYQPNYALKVKPLTETQKDDERKHNDLKKGANISGFNNSSSAMRVSEAVRDENTSVLPFIRYETSNADSYQRLKNENTGVQAVREEFRTILDNITTKNMISSAKSITLLPIKTNDCLISVVEDLFHKALEKPELIPQYVHICSAMKNKEIQSEDSKKTISFRKLLINKCQETFESMYNRKRILTKERIEIESCKNKKTRNELKSKFDKNEIDHRKRSVANCRFICELLNLNISVPPILEMCLAKLIESKKELSLECVCIILQHVGSTVNHSGVLEKLWEYSNTHKTTFSLGLRSMILGTLKMMNPDIPQPPVDESPSTDETKINTQTEKESDIRNKPLTEDETLQVYNTVETIINSITANNKNTKINELSVHLKNVDVMERTVDFLFERATRYPETIPELVSVCSSLRDVSTSGAVEGRNIKPTSLKKQIAIRCNKLLLSGVQKGPSENDFTPVQSYTFIGELFNENLLSAHILEEFLKIVPEILSNNTLENICGLLKVAGKKIEQGYSLKKILRRLKDRISNDADGIFSRRSVVLLKALAEL</sequence>
<dbReference type="InterPro" id="IPR003890">
    <property type="entry name" value="MIF4G-like_typ-3"/>
</dbReference>
<evidence type="ECO:0000313" key="4">
    <source>
        <dbReference type="RefSeq" id="XP_025414019.1"/>
    </source>
</evidence>
<feature type="domain" description="MIF4G" evidence="2">
    <location>
        <begin position="453"/>
        <end position="675"/>
    </location>
</feature>
<dbReference type="PANTHER" id="PTHR23253:SF78">
    <property type="entry name" value="EUKARYOTIC TRANSLATION INITIATION FACTOR 4G1, ISOFORM B-RELATED"/>
    <property type="match status" value="1"/>
</dbReference>
<dbReference type="Proteomes" id="UP000694846">
    <property type="component" value="Unplaced"/>
</dbReference>
<dbReference type="Pfam" id="PF02854">
    <property type="entry name" value="MIF4G"/>
    <property type="match status" value="2"/>
</dbReference>
<proteinExistence type="predicted"/>
<dbReference type="RefSeq" id="XP_025414019.1">
    <property type="nucleotide sequence ID" value="XM_025558234.1"/>
</dbReference>
<dbReference type="SUPFAM" id="SSF48371">
    <property type="entry name" value="ARM repeat"/>
    <property type="match status" value="3"/>
</dbReference>
<dbReference type="GO" id="GO:0016281">
    <property type="term" value="C:eukaryotic translation initiation factor 4F complex"/>
    <property type="evidence" value="ECO:0007669"/>
    <property type="project" value="TreeGrafter"/>
</dbReference>
<dbReference type="GO" id="GO:0003743">
    <property type="term" value="F:translation initiation factor activity"/>
    <property type="evidence" value="ECO:0007669"/>
    <property type="project" value="TreeGrafter"/>
</dbReference>
<feature type="region of interest" description="Disordered" evidence="1">
    <location>
        <begin position="673"/>
        <end position="700"/>
    </location>
</feature>
<protein>
    <submittedName>
        <fullName evidence="4">Uncharacterized protein LOC112686100</fullName>
    </submittedName>
</protein>
<reference evidence="4" key="1">
    <citation type="submission" date="2025-08" db="UniProtKB">
        <authorList>
            <consortium name="RefSeq"/>
        </authorList>
    </citation>
    <scope>IDENTIFICATION</scope>
    <source>
        <tissue evidence="4">Whole body</tissue>
    </source>
</reference>
<dbReference type="Gene3D" id="1.25.40.180">
    <property type="match status" value="3"/>
</dbReference>